<name>A0AAN1JFN1_9BURK</name>
<proteinExistence type="predicted"/>
<dbReference type="Proteomes" id="UP000236649">
    <property type="component" value="Chromosome 2"/>
</dbReference>
<sequence>MEFLLLAAIFFTSTGFLFGASGAPSPPAAIEPASVSGYIEGGATGSPLIPQLRGTNGLFAQQAGGATFTSTMSDERICKDAQNRTVSLTQ</sequence>
<gene>
    <name evidence="1" type="ORF">C2L64_29980</name>
    <name evidence="2" type="ORF">WQE_12676</name>
</gene>
<accession>A0AAN1JFN1</accession>
<dbReference type="AlphaFoldDB" id="A0AAN1JFN1"/>
<evidence type="ECO:0000313" key="1">
    <source>
        <dbReference type="EMBL" id="AUT72394.1"/>
    </source>
</evidence>
<reference evidence="2 3" key="1">
    <citation type="journal article" date="2012" name="J. Bacteriol.">
        <title>Draft Genome Sequence of the Soil Bacterium Burkholderia terrae Strain BS001, Which Interacts with Fungal Surface Structures.</title>
        <authorList>
            <person name="Nazir R."/>
            <person name="Hansen M.A."/>
            <person name="Sorensen S."/>
            <person name="van Elsas J.D."/>
        </authorList>
    </citation>
    <scope>NUCLEOTIDE SEQUENCE [LARGE SCALE GENOMIC DNA]</scope>
    <source>
        <strain evidence="2 3">BS001</strain>
    </source>
</reference>
<organism evidence="1 4">
    <name type="scientific">Paraburkholderia hospita</name>
    <dbReference type="NCBI Taxonomy" id="169430"/>
    <lineage>
        <taxon>Bacteria</taxon>
        <taxon>Pseudomonadati</taxon>
        <taxon>Pseudomonadota</taxon>
        <taxon>Betaproteobacteria</taxon>
        <taxon>Burkholderiales</taxon>
        <taxon>Burkholderiaceae</taxon>
        <taxon>Paraburkholderia</taxon>
    </lineage>
</organism>
<dbReference type="EMBL" id="CP026106">
    <property type="protein sequence ID" value="AUT72394.1"/>
    <property type="molecule type" value="Genomic_DNA"/>
</dbReference>
<dbReference type="KEGG" id="phs:C2L64_29980"/>
<evidence type="ECO:0000313" key="3">
    <source>
        <dbReference type="Proteomes" id="UP000004980"/>
    </source>
</evidence>
<dbReference type="Proteomes" id="UP000004980">
    <property type="component" value="Unassembled WGS sequence"/>
</dbReference>
<dbReference type="EMBL" id="AKAU01000076">
    <property type="protein sequence ID" value="EIN00731.1"/>
    <property type="molecule type" value="Genomic_DNA"/>
</dbReference>
<protein>
    <submittedName>
        <fullName evidence="1">Uncharacterized protein</fullName>
    </submittedName>
</protein>
<keyword evidence="3" id="KW-1185">Reference proteome</keyword>
<evidence type="ECO:0000313" key="2">
    <source>
        <dbReference type="EMBL" id="EIN00731.1"/>
    </source>
</evidence>
<reference evidence="1 4" key="2">
    <citation type="submission" date="2018-01" db="EMBL/GenBank/DDBJ databases">
        <title>Species boundaries and ecological features among Paraburkholderia terrae DSMZ17804T, P. hospita DSMZ17164T and P. caribensis DSMZ13236T.</title>
        <authorList>
            <person name="Pratama A.A."/>
        </authorList>
    </citation>
    <scope>NUCLEOTIDE SEQUENCE [LARGE SCALE GENOMIC DNA]</scope>
    <source>
        <strain evidence="1 4">DSM 17164</strain>
    </source>
</reference>
<evidence type="ECO:0000313" key="4">
    <source>
        <dbReference type="Proteomes" id="UP000236649"/>
    </source>
</evidence>